<reference evidence="1" key="1">
    <citation type="submission" date="1998-05" db="EMBL/GenBank/DDBJ databases">
        <title>Tbf5-PP1.</title>
        <authorList>
            <person name="Cotrim P.C."/>
            <person name="Beverley S.M."/>
        </authorList>
    </citation>
    <scope>NUCLEOTIDE SEQUENCE</scope>
    <source>
        <strain evidence="1">Friedlin V1</strain>
    </source>
</reference>
<proteinExistence type="predicted"/>
<sequence>GGARTTVGVSFTFGQDIVEKFLNKHQFELICRAHQVVEDGYQFFARSSSPSSLPLTTVMSSITAASDDRRQRAHVLFQILKPSVKSEFSSYRDVSRSWEMRRER</sequence>
<organism evidence="1">
    <name type="scientific">Leishmania major</name>
    <dbReference type="NCBI Taxonomy" id="5664"/>
    <lineage>
        <taxon>Eukaryota</taxon>
        <taxon>Discoba</taxon>
        <taxon>Euglenozoa</taxon>
        <taxon>Kinetoplastea</taxon>
        <taxon>Metakinetoplastina</taxon>
        <taxon>Trypanosomatida</taxon>
        <taxon>Trypanosomatidae</taxon>
        <taxon>Leishmaniinae</taxon>
        <taxon>Leishmania</taxon>
    </lineage>
</organism>
<dbReference type="VEuPathDB" id="TriTrypDB:LMJSD75_280012500"/>
<dbReference type="VEuPathDB" id="TriTrypDB:LMJFC_280012900"/>
<dbReference type="PANTHER" id="PTHR11668:SF505">
    <property type="entry name" value="SERINE_THREONINE-PROTEIN PHOSPHATASE"/>
    <property type="match status" value="1"/>
</dbReference>
<protein>
    <submittedName>
        <fullName evidence="1">Serine/threonine protein phosphatase I</fullName>
    </submittedName>
</protein>
<dbReference type="InterPro" id="IPR050341">
    <property type="entry name" value="PP1_catalytic_subunit"/>
</dbReference>
<dbReference type="SUPFAM" id="SSF56300">
    <property type="entry name" value="Metallo-dependent phosphatases"/>
    <property type="match status" value="1"/>
</dbReference>
<feature type="non-terminal residue" evidence="1">
    <location>
        <position position="104"/>
    </location>
</feature>
<feature type="non-terminal residue" evidence="1">
    <location>
        <position position="1"/>
    </location>
</feature>
<name>O76451_LEIMA</name>
<dbReference type="PANTHER" id="PTHR11668">
    <property type="entry name" value="SERINE/THREONINE PROTEIN PHOSPHATASE"/>
    <property type="match status" value="1"/>
</dbReference>
<dbReference type="InterPro" id="IPR029052">
    <property type="entry name" value="Metallo-depent_PP-like"/>
</dbReference>
<gene>
    <name evidence="1" type="primary">Tbf5-PP1</name>
</gene>
<dbReference type="Gene3D" id="3.60.21.10">
    <property type="match status" value="1"/>
</dbReference>
<dbReference type="EMBL" id="AF068751">
    <property type="protein sequence ID" value="AAC23679.1"/>
    <property type="molecule type" value="Genomic_DNA"/>
</dbReference>
<accession>O76451</accession>
<dbReference type="VEuPathDB" id="TriTrypDB:LmjF.28.0690"/>
<evidence type="ECO:0000313" key="1">
    <source>
        <dbReference type="EMBL" id="AAC23679.1"/>
    </source>
</evidence>
<dbReference type="VEuPathDB" id="TriTrypDB:LMJLV39_280012500"/>
<dbReference type="AlphaFoldDB" id="O76451"/>